<dbReference type="PANTHER" id="PTHR43289:SF6">
    <property type="entry name" value="SERINE_THREONINE-PROTEIN KINASE NEKL-3"/>
    <property type="match status" value="1"/>
</dbReference>
<evidence type="ECO:0000256" key="5">
    <source>
        <dbReference type="ARBA" id="ARBA00022777"/>
    </source>
</evidence>
<feature type="domain" description="Protein kinase" evidence="7">
    <location>
        <begin position="50"/>
        <end position="327"/>
    </location>
</feature>
<dbReference type="EC" id="2.7.11.1" evidence="1"/>
<dbReference type="Gene3D" id="1.10.510.10">
    <property type="entry name" value="Transferase(Phosphotransferase) domain 1"/>
    <property type="match status" value="1"/>
</dbReference>
<dbReference type="InterPro" id="IPR000719">
    <property type="entry name" value="Prot_kinase_dom"/>
</dbReference>
<keyword evidence="9" id="KW-1185">Reference proteome</keyword>
<dbReference type="PANTHER" id="PTHR43289">
    <property type="entry name" value="MITOGEN-ACTIVATED PROTEIN KINASE KINASE KINASE 20-RELATED"/>
    <property type="match status" value="1"/>
</dbReference>
<keyword evidence="6" id="KW-0067">ATP-binding</keyword>
<evidence type="ECO:0000313" key="9">
    <source>
        <dbReference type="Proteomes" id="UP000053244"/>
    </source>
</evidence>
<evidence type="ECO:0000256" key="4">
    <source>
        <dbReference type="ARBA" id="ARBA00022741"/>
    </source>
</evidence>
<dbReference type="PROSITE" id="PS00108">
    <property type="entry name" value="PROTEIN_KINASE_ST"/>
    <property type="match status" value="1"/>
</dbReference>
<dbReference type="Proteomes" id="UP000053244">
    <property type="component" value="Unassembled WGS sequence"/>
</dbReference>
<evidence type="ECO:0000256" key="6">
    <source>
        <dbReference type="ARBA" id="ARBA00022840"/>
    </source>
</evidence>
<comment type="caution">
    <text evidence="8">The sequence shown here is derived from an EMBL/GenBank/DDBJ whole genome shotgun (WGS) entry which is preliminary data.</text>
</comment>
<dbReference type="AlphaFoldDB" id="A0A101J9M1"/>
<keyword evidence="2" id="KW-0723">Serine/threonine-protein kinase</keyword>
<dbReference type="InterPro" id="IPR011009">
    <property type="entry name" value="Kinase-like_dom_sf"/>
</dbReference>
<dbReference type="RefSeq" id="WP_067707018.1">
    <property type="nucleotide sequence ID" value="NZ_LLZH01000338.1"/>
</dbReference>
<dbReference type="OrthoDB" id="5181219at2"/>
<dbReference type="Gene3D" id="3.30.200.20">
    <property type="entry name" value="Phosphorylase Kinase, domain 1"/>
    <property type="match status" value="1"/>
</dbReference>
<dbReference type="InterPro" id="IPR008271">
    <property type="entry name" value="Ser/Thr_kinase_AS"/>
</dbReference>
<dbReference type="PROSITE" id="PS50011">
    <property type="entry name" value="PROTEIN_KINASE_DOM"/>
    <property type="match status" value="1"/>
</dbReference>
<dbReference type="SMART" id="SM00220">
    <property type="entry name" value="S_TKc"/>
    <property type="match status" value="1"/>
</dbReference>
<dbReference type="EMBL" id="LLZH01000338">
    <property type="protein sequence ID" value="KUL22727.1"/>
    <property type="molecule type" value="Genomic_DNA"/>
</dbReference>
<proteinExistence type="predicted"/>
<dbReference type="GO" id="GO:0004674">
    <property type="term" value="F:protein serine/threonine kinase activity"/>
    <property type="evidence" value="ECO:0007669"/>
    <property type="project" value="UniProtKB-KW"/>
</dbReference>
<evidence type="ECO:0000256" key="1">
    <source>
        <dbReference type="ARBA" id="ARBA00012513"/>
    </source>
</evidence>
<dbReference type="GO" id="GO:0005524">
    <property type="term" value="F:ATP binding"/>
    <property type="evidence" value="ECO:0007669"/>
    <property type="project" value="UniProtKB-KW"/>
</dbReference>
<evidence type="ECO:0000259" key="7">
    <source>
        <dbReference type="PROSITE" id="PS50011"/>
    </source>
</evidence>
<keyword evidence="4" id="KW-0547">Nucleotide-binding</keyword>
<gene>
    <name evidence="8" type="ORF">ADL15_47550</name>
</gene>
<keyword evidence="3" id="KW-0808">Transferase</keyword>
<evidence type="ECO:0000256" key="3">
    <source>
        <dbReference type="ARBA" id="ARBA00022679"/>
    </source>
</evidence>
<name>A0A101J9M1_9ACTN</name>
<organism evidence="8 9">
    <name type="scientific">Actinoplanes awajinensis subsp. mycoplanecinus</name>
    <dbReference type="NCBI Taxonomy" id="135947"/>
    <lineage>
        <taxon>Bacteria</taxon>
        <taxon>Bacillati</taxon>
        <taxon>Actinomycetota</taxon>
        <taxon>Actinomycetes</taxon>
        <taxon>Micromonosporales</taxon>
        <taxon>Micromonosporaceae</taxon>
        <taxon>Actinoplanes</taxon>
    </lineage>
</organism>
<evidence type="ECO:0000256" key="2">
    <source>
        <dbReference type="ARBA" id="ARBA00022527"/>
    </source>
</evidence>
<evidence type="ECO:0000313" key="8">
    <source>
        <dbReference type="EMBL" id="KUL22727.1"/>
    </source>
</evidence>
<sequence>MTGPAAEMAPTGGADQAPAVVLGLPAVEPGTAADVPNGLFAGPAAEPDRFELLGTGLRGGEGTVWRARYQGRLNNPVVYAVKQLEPPPGAPRVWPTAADERRWLDQRHLLQAVENPHLVRLVDVFLGPPPHRAGTPPAGPDGREVVRPYVVMEWIDGVSLAAHLATESPDLTTRLGWLCDLADGVQALHSVTQTFGNPMLHRDIKPANCVLHPVRGAVLIDFGGLRARDDGYDPDGMHSRYYAAPEVLAAPREPRTPESDLFALGAVGYFCVTGTDPPGDGDAVRKGLEKAIPAHGRRPLINHLAAMLSPDPGDRPARARAWATEALTLAALPRRRRRRRRLAAAGLVLLAAGAGGVYRVTREPEATLPGFTPFGREYSAFPYRIAGRELSLSPPTGNDRYSHLWGLYSPGAACAAAIEFDVTVTPVSSSFGYGFAVAPRSTMTQDGVPDGASIQYEWQAADITAAPGSYLRPAQLPGGAWAGTVDPDPAPPIDRPQHVRVSGIGQTIRIDVGETSAAYQVPTVECGGIAVRAWGAAVTLTDVHISRT</sequence>
<accession>A0A101J9M1</accession>
<reference evidence="8 9" key="1">
    <citation type="submission" date="2015-10" db="EMBL/GenBank/DDBJ databases">
        <authorList>
            <person name="Gilbert D.G."/>
        </authorList>
    </citation>
    <scope>NUCLEOTIDE SEQUENCE [LARGE SCALE GENOMIC DNA]</scope>
    <source>
        <strain evidence="8 9">NRRL B-16712</strain>
    </source>
</reference>
<keyword evidence="5" id="KW-0418">Kinase</keyword>
<dbReference type="SUPFAM" id="SSF56112">
    <property type="entry name" value="Protein kinase-like (PK-like)"/>
    <property type="match status" value="1"/>
</dbReference>
<dbReference type="Pfam" id="PF00069">
    <property type="entry name" value="Pkinase"/>
    <property type="match status" value="1"/>
</dbReference>
<protein>
    <recommendedName>
        <fullName evidence="1">non-specific serine/threonine protein kinase</fullName>
        <ecNumber evidence="1">2.7.11.1</ecNumber>
    </recommendedName>
</protein>